<keyword evidence="2" id="KW-1185">Reference proteome</keyword>
<reference evidence="1" key="1">
    <citation type="submission" date="2022-02" db="EMBL/GenBank/DDBJ databases">
        <title>Plant Genome Project.</title>
        <authorList>
            <person name="Zhang R.-G."/>
        </authorList>
    </citation>
    <scope>NUCLEOTIDE SEQUENCE</scope>
    <source>
        <strain evidence="1">AT1</strain>
    </source>
</reference>
<protein>
    <submittedName>
        <fullName evidence="1">Uncharacterized protein</fullName>
    </submittedName>
</protein>
<organism evidence="1 2">
    <name type="scientific">Rhododendron molle</name>
    <name type="common">Chinese azalea</name>
    <name type="synonym">Azalea mollis</name>
    <dbReference type="NCBI Taxonomy" id="49168"/>
    <lineage>
        <taxon>Eukaryota</taxon>
        <taxon>Viridiplantae</taxon>
        <taxon>Streptophyta</taxon>
        <taxon>Embryophyta</taxon>
        <taxon>Tracheophyta</taxon>
        <taxon>Spermatophyta</taxon>
        <taxon>Magnoliopsida</taxon>
        <taxon>eudicotyledons</taxon>
        <taxon>Gunneridae</taxon>
        <taxon>Pentapetalae</taxon>
        <taxon>asterids</taxon>
        <taxon>Ericales</taxon>
        <taxon>Ericaceae</taxon>
        <taxon>Ericoideae</taxon>
        <taxon>Rhodoreae</taxon>
        <taxon>Rhododendron</taxon>
    </lineage>
</organism>
<dbReference type="EMBL" id="CM046399">
    <property type="protein sequence ID" value="KAI8529610.1"/>
    <property type="molecule type" value="Genomic_DNA"/>
</dbReference>
<gene>
    <name evidence="1" type="ORF">RHMOL_Rhmol12G0238200</name>
</gene>
<evidence type="ECO:0000313" key="1">
    <source>
        <dbReference type="EMBL" id="KAI8529610.1"/>
    </source>
</evidence>
<dbReference type="Proteomes" id="UP001062846">
    <property type="component" value="Chromosome 12"/>
</dbReference>
<name>A0ACC0LLV2_RHOML</name>
<evidence type="ECO:0000313" key="2">
    <source>
        <dbReference type="Proteomes" id="UP001062846"/>
    </source>
</evidence>
<accession>A0ACC0LLV2</accession>
<sequence length="66" mass="7548">MNGSQLLVAEMRFESSDAKFDDSKVRGTMPHCTTPTQSPSILLLFSKFFVEFENTRVVEFENTNLK</sequence>
<proteinExistence type="predicted"/>
<comment type="caution">
    <text evidence="1">The sequence shown here is derived from an EMBL/GenBank/DDBJ whole genome shotgun (WGS) entry which is preliminary data.</text>
</comment>